<dbReference type="InterPro" id="IPR006345">
    <property type="entry name" value="RecD2"/>
</dbReference>
<dbReference type="InterPro" id="IPR029493">
    <property type="entry name" value="RecD2-like_HHH"/>
</dbReference>
<proteinExistence type="predicted"/>
<dbReference type="SMART" id="SM00382">
    <property type="entry name" value="AAA"/>
    <property type="match status" value="1"/>
</dbReference>
<dbReference type="SUPFAM" id="SSF52540">
    <property type="entry name" value="P-loop containing nucleoside triphosphate hydrolases"/>
    <property type="match status" value="1"/>
</dbReference>
<evidence type="ECO:0000259" key="3">
    <source>
        <dbReference type="SMART" id="SM00382"/>
    </source>
</evidence>
<keyword evidence="2" id="KW-0067">ATP-binding</keyword>
<feature type="domain" description="AAA+ ATPase" evidence="3">
    <location>
        <begin position="330"/>
        <end position="476"/>
    </location>
</feature>
<dbReference type="CDD" id="cd18809">
    <property type="entry name" value="SF1_C_RecD"/>
    <property type="match status" value="1"/>
</dbReference>
<dbReference type="CDD" id="cd17933">
    <property type="entry name" value="DEXSc_RecD-like"/>
    <property type="match status" value="1"/>
</dbReference>
<dbReference type="Gene3D" id="2.30.30.940">
    <property type="match status" value="1"/>
</dbReference>
<dbReference type="InterPro" id="IPR050534">
    <property type="entry name" value="Coronavir_polyprotein_1ab"/>
</dbReference>
<dbReference type="Pfam" id="PF14490">
    <property type="entry name" value="HHH_RecD2"/>
    <property type="match status" value="1"/>
</dbReference>
<evidence type="ECO:0000256" key="2">
    <source>
        <dbReference type="ARBA" id="ARBA00022840"/>
    </source>
</evidence>
<dbReference type="RefSeq" id="WP_389361183.1">
    <property type="nucleotide sequence ID" value="NZ_JBIACK010000004.1"/>
</dbReference>
<protein>
    <submittedName>
        <fullName evidence="4">ATP-dependent RecD-like DNA helicase</fullName>
    </submittedName>
</protein>
<dbReference type="Gene3D" id="3.40.50.300">
    <property type="entry name" value="P-loop containing nucleotide triphosphate hydrolases"/>
    <property type="match status" value="2"/>
</dbReference>
<dbReference type="InterPro" id="IPR041451">
    <property type="entry name" value="RecD2_SH13"/>
</dbReference>
<gene>
    <name evidence="4" type="ORF">ACFYKX_11595</name>
</gene>
<keyword evidence="5" id="KW-1185">Reference proteome</keyword>
<reference evidence="4 5" key="1">
    <citation type="submission" date="2024-08" db="EMBL/GenBank/DDBJ databases">
        <title>Two novel Cytobacillus novel species.</title>
        <authorList>
            <person name="Liu G."/>
        </authorList>
    </citation>
    <scope>NUCLEOTIDE SEQUENCE [LARGE SCALE GENOMIC DNA]</scope>
    <source>
        <strain evidence="4 5">FJAT-54145</strain>
    </source>
</reference>
<dbReference type="PANTHER" id="PTHR43788:SF6">
    <property type="entry name" value="DNA HELICASE B"/>
    <property type="match status" value="1"/>
</dbReference>
<accession>A0ABW6KDA5</accession>
<dbReference type="InterPro" id="IPR027785">
    <property type="entry name" value="UvrD-like_helicase_C"/>
</dbReference>
<sequence>MQIEGVIDYIQYPKYFKNAMEWAVLQIRTAQGKVKAVGEMMTCKRGELFLFEGDFTQSKYGKEFRFTKATRSDQGEAGALSYLSHLFGPKTAQKIIKHFKTAEESLKVFKEDSGLLTQIKGISHKTVKKAQLKHQKNKVAEELFTNLKPYGISMNMALKIFKRYGDEAMDTLRDNPYCLMKDFEGIGFDLCDLLADYFGISLDHPKRLQAGYMHAMRMSMNNGHCFQEANELKMRAEKVLTKKGNVAKAILTQTFLDMIRTNQLAMEKGDRVYLPYLLKYEKELATHIRRLRGTKKYDFSEMDAILTSFEQQEGFTLHHQQREAIKRSLTNMVSIITGPPGSGKTTIIKAILYCLEQLEGRVIQPGLCAPTGRAARRMTESTGTRAYTVHKLLDYKLDNGKWDFKHNQFNPISYELLLADEVSMLDLPLANHLFQAIPKGCRVILVGDDDQLPSVGPGQVLADLMNSGEVPFTTLKEVYRQKNGSTILERALNVSKGKIPCTANDPYFSFIHHDDQATLLDDVVEAYVKAVKEVGLDEVILLSPMRKHLFGVDEMNRVLQDVINPPALFKSEVKFGNTVFRQGDKVIQMTQNEEEGLVNGQIGYVEFYQPEDPANGEEERLLINYEGDIKLYTRDRFDELKLCYATTTHKSQGSEWKVVFLPFCAEHRFMIRRRIIYTGMTRAKDKLNLFGDIGEFKRGVHFGQEPKRLTLLKERIQGAC</sequence>
<dbReference type="EMBL" id="JBIACK010000004">
    <property type="protein sequence ID" value="MFE8701240.1"/>
    <property type="molecule type" value="Genomic_DNA"/>
</dbReference>
<dbReference type="NCBIfam" id="TIGR01448">
    <property type="entry name" value="recD_rel"/>
    <property type="match status" value="1"/>
</dbReference>
<dbReference type="Gene3D" id="1.10.10.2220">
    <property type="match status" value="1"/>
</dbReference>
<dbReference type="Gene3D" id="1.10.150.20">
    <property type="entry name" value="5' to 3' exonuclease, C-terminal subdomain"/>
    <property type="match status" value="1"/>
</dbReference>
<organism evidence="4 5">
    <name type="scientific">Cytobacillus spartinae</name>
    <dbReference type="NCBI Taxonomy" id="3299023"/>
    <lineage>
        <taxon>Bacteria</taxon>
        <taxon>Bacillati</taxon>
        <taxon>Bacillota</taxon>
        <taxon>Bacilli</taxon>
        <taxon>Bacillales</taxon>
        <taxon>Bacillaceae</taxon>
        <taxon>Cytobacillus</taxon>
    </lineage>
</organism>
<dbReference type="Pfam" id="PF13538">
    <property type="entry name" value="UvrD_C_2"/>
    <property type="match status" value="1"/>
</dbReference>
<keyword evidence="1" id="KW-0547">Nucleotide-binding</keyword>
<dbReference type="InterPro" id="IPR027417">
    <property type="entry name" value="P-loop_NTPase"/>
</dbReference>
<dbReference type="Pfam" id="PF13245">
    <property type="entry name" value="AAA_19"/>
    <property type="match status" value="1"/>
</dbReference>
<evidence type="ECO:0000313" key="4">
    <source>
        <dbReference type="EMBL" id="MFE8701240.1"/>
    </source>
</evidence>
<dbReference type="InterPro" id="IPR003593">
    <property type="entry name" value="AAA+_ATPase"/>
</dbReference>
<evidence type="ECO:0000313" key="5">
    <source>
        <dbReference type="Proteomes" id="UP001601059"/>
    </source>
</evidence>
<dbReference type="PANTHER" id="PTHR43788">
    <property type="entry name" value="DNA2/NAM7 HELICASE FAMILY MEMBER"/>
    <property type="match status" value="1"/>
</dbReference>
<comment type="caution">
    <text evidence="4">The sequence shown here is derived from an EMBL/GenBank/DDBJ whole genome shotgun (WGS) entry which is preliminary data.</text>
</comment>
<dbReference type="Pfam" id="PF18335">
    <property type="entry name" value="SH3_13"/>
    <property type="match status" value="1"/>
</dbReference>
<dbReference type="Proteomes" id="UP001601059">
    <property type="component" value="Unassembled WGS sequence"/>
</dbReference>
<evidence type="ECO:0000256" key="1">
    <source>
        <dbReference type="ARBA" id="ARBA00022741"/>
    </source>
</evidence>
<name>A0ABW6KDA5_9BACI</name>